<evidence type="ECO:0000313" key="2">
    <source>
        <dbReference type="Proteomes" id="UP000053097"/>
    </source>
</evidence>
<sequence length="64" mass="7133">VPTLNILVKNMAENISPDECLFGTSFGEELKKTTTMVKSAKDLVKAHHCWYSERCSNPSSPNCM</sequence>
<name>A0A026X088_OOCBI</name>
<keyword evidence="2" id="KW-1185">Reference proteome</keyword>
<dbReference type="AlphaFoldDB" id="A0A026X088"/>
<dbReference type="EMBL" id="KK107048">
    <property type="protein sequence ID" value="EZA61672.1"/>
    <property type="molecule type" value="Genomic_DNA"/>
</dbReference>
<dbReference type="Proteomes" id="UP000053097">
    <property type="component" value="Unassembled WGS sequence"/>
</dbReference>
<protein>
    <submittedName>
        <fullName evidence="1">Uncharacterized protein</fullName>
    </submittedName>
</protein>
<reference evidence="1 2" key="1">
    <citation type="journal article" date="2014" name="Curr. Biol.">
        <title>The genome of the clonal raider ant Cerapachys biroi.</title>
        <authorList>
            <person name="Oxley P.R."/>
            <person name="Ji L."/>
            <person name="Fetter-Pruneda I."/>
            <person name="McKenzie S.K."/>
            <person name="Li C."/>
            <person name="Hu H."/>
            <person name="Zhang G."/>
            <person name="Kronauer D.J."/>
        </authorList>
    </citation>
    <scope>NUCLEOTIDE SEQUENCE [LARGE SCALE GENOMIC DNA]</scope>
</reference>
<proteinExistence type="predicted"/>
<evidence type="ECO:0000313" key="1">
    <source>
        <dbReference type="EMBL" id="EZA61672.1"/>
    </source>
</evidence>
<feature type="non-terminal residue" evidence="1">
    <location>
        <position position="1"/>
    </location>
</feature>
<organism evidence="1 2">
    <name type="scientific">Ooceraea biroi</name>
    <name type="common">Clonal raider ant</name>
    <name type="synonym">Cerapachys biroi</name>
    <dbReference type="NCBI Taxonomy" id="2015173"/>
    <lineage>
        <taxon>Eukaryota</taxon>
        <taxon>Metazoa</taxon>
        <taxon>Ecdysozoa</taxon>
        <taxon>Arthropoda</taxon>
        <taxon>Hexapoda</taxon>
        <taxon>Insecta</taxon>
        <taxon>Pterygota</taxon>
        <taxon>Neoptera</taxon>
        <taxon>Endopterygota</taxon>
        <taxon>Hymenoptera</taxon>
        <taxon>Apocrita</taxon>
        <taxon>Aculeata</taxon>
        <taxon>Formicoidea</taxon>
        <taxon>Formicidae</taxon>
        <taxon>Dorylinae</taxon>
        <taxon>Ooceraea</taxon>
    </lineage>
</organism>
<gene>
    <name evidence="1" type="ORF">X777_10504</name>
</gene>
<accession>A0A026X088</accession>